<evidence type="ECO:0000313" key="3">
    <source>
        <dbReference type="Proteomes" id="UP000294498"/>
    </source>
</evidence>
<proteinExistence type="predicted"/>
<keyword evidence="3" id="KW-1185">Reference proteome</keyword>
<reference evidence="2 3" key="1">
    <citation type="submission" date="2019-03" db="EMBL/GenBank/DDBJ databases">
        <title>Genomic Encyclopedia of Type Strains, Phase IV (KMG-IV): sequencing the most valuable type-strain genomes for metagenomic binning, comparative biology and taxonomic classification.</title>
        <authorList>
            <person name="Goeker M."/>
        </authorList>
    </citation>
    <scope>NUCLEOTIDE SEQUENCE [LARGE SCALE GENOMIC DNA]</scope>
    <source>
        <strain evidence="2 3">DSM 100059</strain>
    </source>
</reference>
<accession>A0A4R8DI46</accession>
<keyword evidence="1" id="KW-0812">Transmembrane</keyword>
<feature type="transmembrane region" description="Helical" evidence="1">
    <location>
        <begin position="266"/>
        <end position="286"/>
    </location>
</feature>
<dbReference type="Proteomes" id="UP000294498">
    <property type="component" value="Unassembled WGS sequence"/>
</dbReference>
<dbReference type="RefSeq" id="WP_133999055.1">
    <property type="nucleotide sequence ID" value="NZ_SODV01000002.1"/>
</dbReference>
<evidence type="ECO:0008006" key="4">
    <source>
        <dbReference type="Google" id="ProtNLM"/>
    </source>
</evidence>
<dbReference type="OrthoDB" id="9123883at2"/>
<sequence>MEIRVRVSLLRSLYTLLPALGGFVFTFWCIHRSGVGVSPDSIAYVSGAHQLVQTGRLLDYTGHPFVDFPAGYPLLLALLMRLTHADPLNILQYLNPSLFALLIGLCGYMAGRMGYPERWHKPLLAICVALSPALIEVYIMLWSETVFVLLTVLFMIALRRYLYRHSLAALLVVALVCALACFFRYAGVTLVATGGLLLLLERRRHWGHIFLFGFLSVSLLAVNLTRNFLESGTLTGMRQKGVTPLLRNLYYYGDTFSGWFLFGTTHYQLCLIIGLVLLILLVLLFTRGIPRLKGEYPAFVKIGLSFAVVYSVFMVLSATISRYEEINSRLLSALYIPLVLSLSFPLAWFSGRASTRFARRCWRVGGLGILLLVLSSQLVADHQWYADIAEGGIGGYTEDDWDDSPLVKFLEDRPSPFLPGYTLYSNSPEGVYFFGGYSCQLLPQKAFPGPIAQYYATSRQYLIWFNDGTNDAILSLHDVLTHKQMRLVQQFDDGAVYVTAP</sequence>
<organism evidence="2 3">
    <name type="scientific">Dinghuibacter silviterrae</name>
    <dbReference type="NCBI Taxonomy" id="1539049"/>
    <lineage>
        <taxon>Bacteria</taxon>
        <taxon>Pseudomonadati</taxon>
        <taxon>Bacteroidota</taxon>
        <taxon>Chitinophagia</taxon>
        <taxon>Chitinophagales</taxon>
        <taxon>Chitinophagaceae</taxon>
        <taxon>Dinghuibacter</taxon>
    </lineage>
</organism>
<protein>
    <recommendedName>
        <fullName evidence="4">Dolichyl-phosphate-mannose-protein mannosyltransferase</fullName>
    </recommendedName>
</protein>
<feature type="transmembrane region" description="Helical" evidence="1">
    <location>
        <begin position="361"/>
        <end position="380"/>
    </location>
</feature>
<evidence type="ECO:0000313" key="2">
    <source>
        <dbReference type="EMBL" id="TDW97217.1"/>
    </source>
</evidence>
<keyword evidence="1" id="KW-1133">Transmembrane helix</keyword>
<feature type="transmembrane region" description="Helical" evidence="1">
    <location>
        <begin position="206"/>
        <end position="224"/>
    </location>
</feature>
<feature type="transmembrane region" description="Helical" evidence="1">
    <location>
        <begin position="12"/>
        <end position="30"/>
    </location>
</feature>
<feature type="transmembrane region" description="Helical" evidence="1">
    <location>
        <begin position="168"/>
        <end position="199"/>
    </location>
</feature>
<name>A0A4R8DI46_9BACT</name>
<gene>
    <name evidence="2" type="ORF">EDB95_5062</name>
</gene>
<feature type="transmembrane region" description="Helical" evidence="1">
    <location>
        <begin position="330"/>
        <end position="349"/>
    </location>
</feature>
<comment type="caution">
    <text evidence="2">The sequence shown here is derived from an EMBL/GenBank/DDBJ whole genome shotgun (WGS) entry which is preliminary data.</text>
</comment>
<feature type="transmembrane region" description="Helical" evidence="1">
    <location>
        <begin position="123"/>
        <end position="156"/>
    </location>
</feature>
<feature type="transmembrane region" description="Helical" evidence="1">
    <location>
        <begin position="90"/>
        <end position="111"/>
    </location>
</feature>
<feature type="transmembrane region" description="Helical" evidence="1">
    <location>
        <begin position="298"/>
        <end position="318"/>
    </location>
</feature>
<evidence type="ECO:0000256" key="1">
    <source>
        <dbReference type="SAM" id="Phobius"/>
    </source>
</evidence>
<dbReference type="EMBL" id="SODV01000002">
    <property type="protein sequence ID" value="TDW97217.1"/>
    <property type="molecule type" value="Genomic_DNA"/>
</dbReference>
<dbReference type="AlphaFoldDB" id="A0A4R8DI46"/>
<keyword evidence="1" id="KW-0472">Membrane</keyword>